<dbReference type="SMART" id="SM00283">
    <property type="entry name" value="MA"/>
    <property type="match status" value="1"/>
</dbReference>
<dbReference type="RefSeq" id="WP_311362386.1">
    <property type="nucleotide sequence ID" value="NZ_JAVRIE010000006.1"/>
</dbReference>
<dbReference type="GO" id="GO:0006935">
    <property type="term" value="P:chemotaxis"/>
    <property type="evidence" value="ECO:0007669"/>
    <property type="project" value="UniProtKB-ARBA"/>
</dbReference>
<dbReference type="PROSITE" id="PS50111">
    <property type="entry name" value="CHEMOTAXIS_TRANSDUC_2"/>
    <property type="match status" value="1"/>
</dbReference>
<dbReference type="SUPFAM" id="SSF58104">
    <property type="entry name" value="Methyl-accepting chemotaxis protein (MCP) signaling domain"/>
    <property type="match status" value="1"/>
</dbReference>
<keyword evidence="4" id="KW-0472">Membrane</keyword>
<dbReference type="EMBL" id="JAVRIE010000006">
    <property type="protein sequence ID" value="MDT0583611.1"/>
    <property type="molecule type" value="Genomic_DNA"/>
</dbReference>
<evidence type="ECO:0000256" key="4">
    <source>
        <dbReference type="SAM" id="Phobius"/>
    </source>
</evidence>
<name>A0AAW8R643_9ALTE</name>
<dbReference type="Gene3D" id="1.10.287.950">
    <property type="entry name" value="Methyl-accepting chemotaxis protein"/>
    <property type="match status" value="1"/>
</dbReference>
<evidence type="ECO:0000256" key="1">
    <source>
        <dbReference type="ARBA" id="ARBA00004370"/>
    </source>
</evidence>
<keyword evidence="4" id="KW-1133">Transmembrane helix</keyword>
<gene>
    <name evidence="6" type="ORF">RM544_13770</name>
</gene>
<proteinExistence type="predicted"/>
<evidence type="ECO:0000313" key="6">
    <source>
        <dbReference type="EMBL" id="MDT0583611.1"/>
    </source>
</evidence>
<comment type="subcellular location">
    <subcellularLocation>
        <location evidence="1">Membrane</location>
    </subcellularLocation>
</comment>
<reference evidence="6 7" key="1">
    <citation type="submission" date="2023-09" db="EMBL/GenBank/DDBJ databases">
        <authorList>
            <person name="Rey-Velasco X."/>
        </authorList>
    </citation>
    <scope>NUCLEOTIDE SEQUENCE [LARGE SCALE GENOMIC DNA]</scope>
    <source>
        <strain evidence="6 7">W409</strain>
    </source>
</reference>
<keyword evidence="7" id="KW-1185">Reference proteome</keyword>
<accession>A0AAW8R643</accession>
<dbReference type="PANTHER" id="PTHR32089">
    <property type="entry name" value="METHYL-ACCEPTING CHEMOTAXIS PROTEIN MCPB"/>
    <property type="match status" value="1"/>
</dbReference>
<sequence length="395" mass="43185">MSSLSLKTISLIVPIVAASVLFVSFDLAYIGILLNSVGLIAIFLFSQGANLGSDAANDTNDAEASASNKLNQSFGHLESLKHEFVPTLSECEKNLSDIYSTQDDAVTTLSTSFTTLQDLVEVQTNTIQKLIQADVDELATDDGSTEMYSERMRSFADNTAVTLDKFIQSTVEMSASSMELLERVTQIYESVPQVMKALKDIDSIADQTNLLALNAAIEAARAGEHGRGFAVVADEVRSLSNRSSEFSDAIQARLKNMTQQIESLTSEVGELASYDVSYVIDAKKEINDALTSIIRKAESDSEVTSGLEETARQLEDSLGTAIRGLQFGDINGQNLEFTRRSLAFIREHIESLSLDNIDTVTEEIHEYLEEMKARKMNNHNPVSATSMDAGDIDLF</sequence>
<feature type="domain" description="Methyl-accepting transducer" evidence="5">
    <location>
        <begin position="131"/>
        <end position="313"/>
    </location>
</feature>
<dbReference type="GO" id="GO:0016020">
    <property type="term" value="C:membrane"/>
    <property type="evidence" value="ECO:0007669"/>
    <property type="project" value="UniProtKB-SubCell"/>
</dbReference>
<evidence type="ECO:0000259" key="5">
    <source>
        <dbReference type="PROSITE" id="PS50111"/>
    </source>
</evidence>
<evidence type="ECO:0000313" key="7">
    <source>
        <dbReference type="Proteomes" id="UP001249020"/>
    </source>
</evidence>
<evidence type="ECO:0000256" key="3">
    <source>
        <dbReference type="PROSITE-ProRule" id="PRU00284"/>
    </source>
</evidence>
<organism evidence="6 7">
    <name type="scientific">Brumicola blandensis</name>
    <dbReference type="NCBI Taxonomy" id="3075611"/>
    <lineage>
        <taxon>Bacteria</taxon>
        <taxon>Pseudomonadati</taxon>
        <taxon>Pseudomonadota</taxon>
        <taxon>Gammaproteobacteria</taxon>
        <taxon>Alteromonadales</taxon>
        <taxon>Alteromonadaceae</taxon>
        <taxon>Brumicola</taxon>
    </lineage>
</organism>
<dbReference type="Proteomes" id="UP001249020">
    <property type="component" value="Unassembled WGS sequence"/>
</dbReference>
<dbReference type="InterPro" id="IPR004089">
    <property type="entry name" value="MCPsignal_dom"/>
</dbReference>
<comment type="caution">
    <text evidence="6">The sequence shown here is derived from an EMBL/GenBank/DDBJ whole genome shotgun (WGS) entry which is preliminary data.</text>
</comment>
<dbReference type="GO" id="GO:0007165">
    <property type="term" value="P:signal transduction"/>
    <property type="evidence" value="ECO:0007669"/>
    <property type="project" value="UniProtKB-KW"/>
</dbReference>
<keyword evidence="2 3" id="KW-0807">Transducer</keyword>
<feature type="transmembrane region" description="Helical" evidence="4">
    <location>
        <begin position="12"/>
        <end position="45"/>
    </location>
</feature>
<dbReference type="Pfam" id="PF00015">
    <property type="entry name" value="MCPsignal"/>
    <property type="match status" value="1"/>
</dbReference>
<keyword evidence="4" id="KW-0812">Transmembrane</keyword>
<dbReference type="AlphaFoldDB" id="A0AAW8R643"/>
<protein>
    <submittedName>
        <fullName evidence="6">Methyl-accepting chemotaxis protein</fullName>
    </submittedName>
</protein>
<dbReference type="PANTHER" id="PTHR32089:SF41">
    <property type="entry name" value="METHYL-ACCEPTING CHEMOTAXIS PROTEIN"/>
    <property type="match status" value="1"/>
</dbReference>
<evidence type="ECO:0000256" key="2">
    <source>
        <dbReference type="ARBA" id="ARBA00023224"/>
    </source>
</evidence>